<sequence length="202" mass="23012">MDQNNQHHHPSQFDTDRIINSPTSLDFETSSRFHGFQSWNTEAIDVKKKRRLLIDQLSLPTSKLPCWGSRSISIPHGEDNFKFNKKPKEEGEGSTLTKITIKGKEMSEEQVRMQGEKDKLQKSYGHEEDLLEFGSHGHSCIYEECCSGSAQSLLLPTDSKQNFVLSSGRWSVDSETESKTVKPTIDQEFEQYFSVLLPSLDP</sequence>
<dbReference type="Proteomes" id="UP001652600">
    <property type="component" value="Chromosome 8"/>
</dbReference>
<gene>
    <name evidence="3" type="primary">LOC103490381</name>
</gene>
<dbReference type="GO" id="GO:0016607">
    <property type="term" value="C:nuclear speck"/>
    <property type="evidence" value="ECO:0007669"/>
    <property type="project" value="TreeGrafter"/>
</dbReference>
<name>A0A1S3BJU4_CUCME</name>
<reference evidence="3" key="1">
    <citation type="submission" date="2025-08" db="UniProtKB">
        <authorList>
            <consortium name="RefSeq"/>
        </authorList>
    </citation>
    <scope>IDENTIFICATION</scope>
    <source>
        <tissue evidence="3">Stem</tissue>
    </source>
</reference>
<organism evidence="2 3">
    <name type="scientific">Cucumis melo</name>
    <name type="common">Muskmelon</name>
    <dbReference type="NCBI Taxonomy" id="3656"/>
    <lineage>
        <taxon>Eukaryota</taxon>
        <taxon>Viridiplantae</taxon>
        <taxon>Streptophyta</taxon>
        <taxon>Embryophyta</taxon>
        <taxon>Tracheophyta</taxon>
        <taxon>Spermatophyta</taxon>
        <taxon>Magnoliopsida</taxon>
        <taxon>eudicotyledons</taxon>
        <taxon>Gunneridae</taxon>
        <taxon>Pentapetalae</taxon>
        <taxon>rosids</taxon>
        <taxon>fabids</taxon>
        <taxon>Cucurbitales</taxon>
        <taxon>Cucurbitaceae</taxon>
        <taxon>Benincaseae</taxon>
        <taxon>Cucumis</taxon>
    </lineage>
</organism>
<dbReference type="PANTHER" id="PTHR37723">
    <property type="entry name" value="PROTEIN FAR-RED ELONGATED HYPOCOTYL 1"/>
    <property type="match status" value="1"/>
</dbReference>
<dbReference type="GO" id="GO:0051457">
    <property type="term" value="P:maintenance of protein location in nucleus"/>
    <property type="evidence" value="ECO:0007669"/>
    <property type="project" value="TreeGrafter"/>
</dbReference>
<keyword evidence="2" id="KW-1185">Reference proteome</keyword>
<proteinExistence type="predicted"/>
<dbReference type="GO" id="GO:0061608">
    <property type="term" value="F:nuclear import signal receptor activity"/>
    <property type="evidence" value="ECO:0007669"/>
    <property type="project" value="TreeGrafter"/>
</dbReference>
<feature type="compositionally biased region" description="Basic residues" evidence="1">
    <location>
        <begin position="1"/>
        <end position="10"/>
    </location>
</feature>
<evidence type="ECO:0000313" key="3">
    <source>
        <dbReference type="RefSeq" id="XP_008448098.2"/>
    </source>
</evidence>
<evidence type="ECO:0000256" key="1">
    <source>
        <dbReference type="SAM" id="MobiDB-lite"/>
    </source>
</evidence>
<dbReference type="GeneID" id="103490381"/>
<protein>
    <submittedName>
        <fullName evidence="3">Protein FAR-RED ELONGATED HYPOCOTYL 1-like</fullName>
    </submittedName>
</protein>
<evidence type="ECO:0000313" key="2">
    <source>
        <dbReference type="Proteomes" id="UP001652600"/>
    </source>
</evidence>
<dbReference type="KEGG" id="cmo:103490381"/>
<dbReference type="PANTHER" id="PTHR37723:SF1">
    <property type="entry name" value="PROTEIN FAR-RED-ELONGATED HYPOCOTYL 1-LIKE"/>
    <property type="match status" value="1"/>
</dbReference>
<feature type="region of interest" description="Disordered" evidence="1">
    <location>
        <begin position="1"/>
        <end position="20"/>
    </location>
</feature>
<dbReference type="RefSeq" id="XP_008448098.2">
    <property type="nucleotide sequence ID" value="XM_008449876.3"/>
</dbReference>
<dbReference type="GO" id="GO:0005737">
    <property type="term" value="C:cytoplasm"/>
    <property type="evidence" value="ECO:0007669"/>
    <property type="project" value="TreeGrafter"/>
</dbReference>
<dbReference type="InterPro" id="IPR037766">
    <property type="entry name" value="FHY1"/>
</dbReference>
<dbReference type="InParanoid" id="A0A1S3BJU4"/>
<dbReference type="GO" id="GO:0009639">
    <property type="term" value="P:response to red or far red light"/>
    <property type="evidence" value="ECO:0007669"/>
    <property type="project" value="InterPro"/>
</dbReference>
<accession>A0A1S3BJU4</accession>
<dbReference type="Gramene" id="MELO3C003141.2.1">
    <property type="protein sequence ID" value="MELO3C003141.2.1"/>
    <property type="gene ID" value="MELO3C003141.2"/>
</dbReference>
<dbReference type="AlphaFoldDB" id="A0A1S3BJU4"/>